<dbReference type="Proteomes" id="UP000290287">
    <property type="component" value="Unassembled WGS sequence"/>
</dbReference>
<evidence type="ECO:0000256" key="7">
    <source>
        <dbReference type="ARBA" id="ARBA00023004"/>
    </source>
</evidence>
<dbReference type="InterPro" id="IPR037151">
    <property type="entry name" value="AlkB-like_sf"/>
</dbReference>
<dbReference type="InterPro" id="IPR027450">
    <property type="entry name" value="AlkB-like"/>
</dbReference>
<keyword evidence="2" id="KW-0479">Metal-binding</keyword>
<keyword evidence="7" id="KW-0408">Iron</keyword>
<evidence type="ECO:0000256" key="3">
    <source>
        <dbReference type="ARBA" id="ARBA00022763"/>
    </source>
</evidence>
<dbReference type="AlphaFoldDB" id="A0A4Q0YKB7"/>
<dbReference type="SUPFAM" id="SSF51197">
    <property type="entry name" value="Clavaminate synthase-like"/>
    <property type="match status" value="1"/>
</dbReference>
<evidence type="ECO:0000256" key="6">
    <source>
        <dbReference type="ARBA" id="ARBA00023002"/>
    </source>
</evidence>
<dbReference type="GO" id="GO:0016787">
    <property type="term" value="F:hydrolase activity"/>
    <property type="evidence" value="ECO:0007669"/>
    <property type="project" value="UniProtKB-ARBA"/>
</dbReference>
<gene>
    <name evidence="10" type="ORF">CS022_21730</name>
</gene>
<accession>A0A4Q0YKB7</accession>
<dbReference type="PANTHER" id="PTHR31212:SF4">
    <property type="entry name" value="ALPHA-KETOGLUTARATE-DEPENDENT DIOXYGENASE ALKB HOMOLOG 3"/>
    <property type="match status" value="1"/>
</dbReference>
<proteinExistence type="predicted"/>
<dbReference type="RefSeq" id="WP_129123999.1">
    <property type="nucleotide sequence ID" value="NZ_PEIB01000040.1"/>
</dbReference>
<evidence type="ECO:0000256" key="2">
    <source>
        <dbReference type="ARBA" id="ARBA00022723"/>
    </source>
</evidence>
<keyword evidence="6" id="KW-0560">Oxidoreductase</keyword>
<keyword evidence="5 10" id="KW-0223">Dioxygenase</keyword>
<evidence type="ECO:0000256" key="8">
    <source>
        <dbReference type="ARBA" id="ARBA00023204"/>
    </source>
</evidence>
<evidence type="ECO:0000256" key="5">
    <source>
        <dbReference type="ARBA" id="ARBA00022964"/>
    </source>
</evidence>
<dbReference type="InterPro" id="IPR032854">
    <property type="entry name" value="ALKBH3"/>
</dbReference>
<reference evidence="10 11" key="1">
    <citation type="submission" date="2017-10" db="EMBL/GenBank/DDBJ databases">
        <title>Nyctiphanis sp. nov., isolated from the stomach of the euphausiid Nyctiphanes simplex (Hansen, 1911) in the Gulf of California.</title>
        <authorList>
            <person name="Gomez-Gil B."/>
            <person name="Aguilar-Mendez M."/>
            <person name="Lopez-Cortes A."/>
            <person name="Gomez-Gutierrez J."/>
            <person name="Roque A."/>
            <person name="Lang E."/>
            <person name="Gonzalez-Castillo A."/>
        </authorList>
    </citation>
    <scope>NUCLEOTIDE SEQUENCE [LARGE SCALE GENOMIC DNA]</scope>
    <source>
        <strain evidence="10 11">CAIM 600</strain>
    </source>
</reference>
<dbReference type="OrthoDB" id="190276at2"/>
<dbReference type="GO" id="GO:0140097">
    <property type="term" value="F:catalytic activity, acting on DNA"/>
    <property type="evidence" value="ECO:0007669"/>
    <property type="project" value="UniProtKB-ARBA"/>
</dbReference>
<sequence length="200" mass="23244">MRQQELFGPETDVDLGEDSWLIWQPDFISSYEAERIFTDLVEGLQWYQLPITLFGREMLQPRLQAWYGDKHYTYSGLTLTPQKMPQTLLDIKSRCEALSGTVFNSVLVNYYRDGQDYMGWHQDNERELGEDPVIASVSLGESRRFIFRHVKTKEKKEFALTSGSILVMGGKTQTFWQHTIPKMAKIHGGRINLTFRNIIS</sequence>
<name>A0A4Q0YKB7_9GAMM</name>
<dbReference type="PROSITE" id="PS51471">
    <property type="entry name" value="FE2OG_OXY"/>
    <property type="match status" value="1"/>
</dbReference>
<dbReference type="GO" id="GO:0006307">
    <property type="term" value="P:DNA alkylation repair"/>
    <property type="evidence" value="ECO:0007669"/>
    <property type="project" value="InterPro"/>
</dbReference>
<comment type="caution">
    <text evidence="10">The sequence shown here is derived from an EMBL/GenBank/DDBJ whole genome shotgun (WGS) entry which is preliminary data.</text>
</comment>
<keyword evidence="4" id="KW-0460">Magnesium</keyword>
<dbReference type="EMBL" id="PEIB01000040">
    <property type="protein sequence ID" value="RXJ71160.1"/>
    <property type="molecule type" value="Genomic_DNA"/>
</dbReference>
<dbReference type="FunFam" id="2.60.120.590:FF:000004">
    <property type="entry name" value="DNA oxidative demethylase ALKBH2"/>
    <property type="match status" value="1"/>
</dbReference>
<dbReference type="GO" id="GO:0051213">
    <property type="term" value="F:dioxygenase activity"/>
    <property type="evidence" value="ECO:0007669"/>
    <property type="project" value="UniProtKB-KW"/>
</dbReference>
<dbReference type="Gene3D" id="2.60.120.590">
    <property type="entry name" value="Alpha-ketoglutarate-dependent dioxygenase AlkB-like"/>
    <property type="match status" value="1"/>
</dbReference>
<dbReference type="GO" id="GO:0046872">
    <property type="term" value="F:metal ion binding"/>
    <property type="evidence" value="ECO:0007669"/>
    <property type="project" value="UniProtKB-KW"/>
</dbReference>
<organism evidence="10 11">
    <name type="scientific">Veronia nyctiphanis</name>
    <dbReference type="NCBI Taxonomy" id="1278244"/>
    <lineage>
        <taxon>Bacteria</taxon>
        <taxon>Pseudomonadati</taxon>
        <taxon>Pseudomonadota</taxon>
        <taxon>Gammaproteobacteria</taxon>
        <taxon>Vibrionales</taxon>
        <taxon>Vibrionaceae</taxon>
        <taxon>Veronia</taxon>
    </lineage>
</organism>
<evidence type="ECO:0000256" key="4">
    <source>
        <dbReference type="ARBA" id="ARBA00022842"/>
    </source>
</evidence>
<protein>
    <submittedName>
        <fullName evidence="10">Alpha-ketoglutarate-dependent dioxygenase AlkB</fullName>
    </submittedName>
</protein>
<evidence type="ECO:0000313" key="10">
    <source>
        <dbReference type="EMBL" id="RXJ71160.1"/>
    </source>
</evidence>
<dbReference type="Pfam" id="PF13532">
    <property type="entry name" value="2OG-FeII_Oxy_2"/>
    <property type="match status" value="1"/>
</dbReference>
<comment type="cofactor">
    <cofactor evidence="1">
        <name>Fe(2+)</name>
        <dbReference type="ChEBI" id="CHEBI:29033"/>
    </cofactor>
</comment>
<evidence type="ECO:0000259" key="9">
    <source>
        <dbReference type="PROSITE" id="PS51471"/>
    </source>
</evidence>
<evidence type="ECO:0000313" key="11">
    <source>
        <dbReference type="Proteomes" id="UP000290287"/>
    </source>
</evidence>
<keyword evidence="3" id="KW-0227">DNA damage</keyword>
<dbReference type="GO" id="GO:0016705">
    <property type="term" value="F:oxidoreductase activity, acting on paired donors, with incorporation or reduction of molecular oxygen"/>
    <property type="evidence" value="ECO:0007669"/>
    <property type="project" value="UniProtKB-ARBA"/>
</dbReference>
<dbReference type="InterPro" id="IPR005123">
    <property type="entry name" value="Oxoglu/Fe-dep_dioxygenase_dom"/>
</dbReference>
<dbReference type="PANTHER" id="PTHR31212">
    <property type="entry name" value="ALPHA-KETOGLUTARATE-DEPENDENT DIOXYGENASE ALKB HOMOLOG 3"/>
    <property type="match status" value="1"/>
</dbReference>
<evidence type="ECO:0000256" key="1">
    <source>
        <dbReference type="ARBA" id="ARBA00001954"/>
    </source>
</evidence>
<feature type="domain" description="Fe2OG dioxygenase" evidence="9">
    <location>
        <begin position="102"/>
        <end position="199"/>
    </location>
</feature>
<keyword evidence="8" id="KW-0234">DNA repair</keyword>
<dbReference type="GO" id="GO:0032451">
    <property type="term" value="F:demethylase activity"/>
    <property type="evidence" value="ECO:0007669"/>
    <property type="project" value="UniProtKB-ARBA"/>
</dbReference>
<keyword evidence="11" id="KW-1185">Reference proteome</keyword>